<evidence type="ECO:0000313" key="2">
    <source>
        <dbReference type="EMBL" id="KHO00058.1"/>
    </source>
</evidence>
<protein>
    <submittedName>
        <fullName evidence="2">Uncharacterized protein</fullName>
    </submittedName>
</protein>
<comment type="caution">
    <text evidence="2">The sequence shown here is derived from an EMBL/GenBank/DDBJ whole genome shotgun (WGS) entry which is preliminary data.</text>
</comment>
<sequence>MPLPTLSSYGDSFLSRSDEVGPPSGHLSKELGAYGHQETLGNSDAYPCRDGAFYGFDTGAADEDLLQSDDAHTVDFGSTSYNSAGGVVDFGEEAMSQQSRDRASGFGQHYYKNAVPVVIPWALLPLPDM</sequence>
<keyword evidence="3" id="KW-1185">Reference proteome</keyword>
<evidence type="ECO:0000256" key="1">
    <source>
        <dbReference type="SAM" id="MobiDB-lite"/>
    </source>
</evidence>
<gene>
    <name evidence="2" type="ORF">MAM_01981</name>
</gene>
<organism evidence="2 3">
    <name type="scientific">Metarhizium album (strain ARSEF 1941)</name>
    <dbReference type="NCBI Taxonomy" id="1081103"/>
    <lineage>
        <taxon>Eukaryota</taxon>
        <taxon>Fungi</taxon>
        <taxon>Dikarya</taxon>
        <taxon>Ascomycota</taxon>
        <taxon>Pezizomycotina</taxon>
        <taxon>Sordariomycetes</taxon>
        <taxon>Hypocreomycetidae</taxon>
        <taxon>Hypocreales</taxon>
        <taxon>Clavicipitaceae</taxon>
        <taxon>Metarhizium</taxon>
    </lineage>
</organism>
<dbReference type="EMBL" id="AZHE01000003">
    <property type="protein sequence ID" value="KHO00058.1"/>
    <property type="molecule type" value="Genomic_DNA"/>
</dbReference>
<feature type="region of interest" description="Disordered" evidence="1">
    <location>
        <begin position="1"/>
        <end position="28"/>
    </location>
</feature>
<reference evidence="2 3" key="1">
    <citation type="journal article" date="2014" name="Proc. Natl. Acad. Sci. U.S.A.">
        <title>Trajectory and genomic determinants of fungal-pathogen speciation and host adaptation.</title>
        <authorList>
            <person name="Hu X."/>
            <person name="Xiao G."/>
            <person name="Zheng P."/>
            <person name="Shang Y."/>
            <person name="Su Y."/>
            <person name="Zhang X."/>
            <person name="Liu X."/>
            <person name="Zhan S."/>
            <person name="St Leger R.J."/>
            <person name="Wang C."/>
        </authorList>
    </citation>
    <scope>NUCLEOTIDE SEQUENCE [LARGE SCALE GENOMIC DNA]</scope>
    <source>
        <strain evidence="2 3">ARSEF 1941</strain>
    </source>
</reference>
<dbReference type="OrthoDB" id="4961436at2759"/>
<evidence type="ECO:0000313" key="3">
    <source>
        <dbReference type="Proteomes" id="UP000030816"/>
    </source>
</evidence>
<dbReference type="Proteomes" id="UP000030816">
    <property type="component" value="Unassembled WGS sequence"/>
</dbReference>
<accession>A0A0B2X2T1</accession>
<feature type="compositionally biased region" description="Polar residues" evidence="1">
    <location>
        <begin position="1"/>
        <end position="10"/>
    </location>
</feature>
<dbReference type="HOGENOM" id="CLU_1949313_0_0_1"/>
<dbReference type="GeneID" id="63736436"/>
<dbReference type="AlphaFoldDB" id="A0A0B2X2T1"/>
<proteinExistence type="predicted"/>
<name>A0A0B2X2T1_METAS</name>
<dbReference type="RefSeq" id="XP_040681123.1">
    <property type="nucleotide sequence ID" value="XM_040820780.1"/>
</dbReference>